<name>A0A6I8UZ74_DROPS</name>
<keyword evidence="3" id="KW-0653">Protein transport</keyword>
<sequence length="182" mass="20758">MDVPTYKCIIIGEKRCGKTTFLRRHLTGEFKSEYFPTDKNSVNIDTLIFSSNRGPIRFDVWDWGKEDEELGRYPDDFYSNSHCAIIMFDASSVDLFQNFHKFMTLNKICPGIPISICGNKSDIKPGSDFPLNPAHRLCKISVKTGLNMDGPFLYLARKLFNDFTLEFVKLPPLVFPQPGCVS</sequence>
<keyword evidence="2" id="KW-0547">Nucleotide-binding</keyword>
<evidence type="ECO:0000313" key="5">
    <source>
        <dbReference type="Proteomes" id="UP000001819"/>
    </source>
</evidence>
<dbReference type="InterPro" id="IPR002041">
    <property type="entry name" value="Ran_GTPase"/>
</dbReference>
<dbReference type="GO" id="GO:0000054">
    <property type="term" value="P:ribosomal subunit export from nucleus"/>
    <property type="evidence" value="ECO:0007669"/>
    <property type="project" value="TreeGrafter"/>
</dbReference>
<evidence type="ECO:0000256" key="1">
    <source>
        <dbReference type="ARBA" id="ARBA00022448"/>
    </source>
</evidence>
<protein>
    <submittedName>
        <fullName evidence="6">GTP-binding nuclear protein Ran-like</fullName>
    </submittedName>
</protein>
<dbReference type="RefSeq" id="XP_002133344.3">
    <property type="nucleotide sequence ID" value="XM_002133308.3"/>
</dbReference>
<keyword evidence="5" id="KW-1185">Reference proteome</keyword>
<dbReference type="PANTHER" id="PTHR24071">
    <property type="entry name" value="RAN GTPASE"/>
    <property type="match status" value="1"/>
</dbReference>
<evidence type="ECO:0000256" key="3">
    <source>
        <dbReference type="ARBA" id="ARBA00022927"/>
    </source>
</evidence>
<dbReference type="AlphaFoldDB" id="A0A6I8UZ74"/>
<dbReference type="Gene3D" id="3.40.50.300">
    <property type="entry name" value="P-loop containing nucleotide triphosphate hydrolases"/>
    <property type="match status" value="1"/>
</dbReference>
<dbReference type="InterPro" id="IPR027417">
    <property type="entry name" value="P-loop_NTPase"/>
</dbReference>
<dbReference type="GO" id="GO:0005525">
    <property type="term" value="F:GTP binding"/>
    <property type="evidence" value="ECO:0007669"/>
    <property type="project" value="UniProtKB-KW"/>
</dbReference>
<proteinExistence type="predicted"/>
<dbReference type="PANTHER" id="PTHR24071:SF0">
    <property type="entry name" value="GTP-BINDING NUCLEAR PROTEIN RAN"/>
    <property type="match status" value="1"/>
</dbReference>
<dbReference type="SUPFAM" id="SSF52540">
    <property type="entry name" value="P-loop containing nucleoside triphosphate hydrolases"/>
    <property type="match status" value="1"/>
</dbReference>
<dbReference type="PRINTS" id="PR00627">
    <property type="entry name" value="GTPRANTC4"/>
</dbReference>
<reference evidence="6" key="1">
    <citation type="submission" date="2025-08" db="UniProtKB">
        <authorList>
            <consortium name="RefSeq"/>
        </authorList>
    </citation>
    <scope>IDENTIFICATION</scope>
    <source>
        <strain evidence="6">MV-25-SWS-2005</strain>
        <tissue evidence="6">Whole body</tissue>
    </source>
</reference>
<gene>
    <name evidence="6" type="primary">LOC6902410</name>
</gene>
<dbReference type="Pfam" id="PF00071">
    <property type="entry name" value="Ras"/>
    <property type="match status" value="1"/>
</dbReference>
<keyword evidence="4" id="KW-0342">GTP-binding</keyword>
<dbReference type="InParanoid" id="A0A6I8UZ74"/>
<keyword evidence="1" id="KW-0813">Transport</keyword>
<dbReference type="GO" id="GO:0003924">
    <property type="term" value="F:GTPase activity"/>
    <property type="evidence" value="ECO:0007669"/>
    <property type="project" value="InterPro"/>
</dbReference>
<dbReference type="GO" id="GO:0005737">
    <property type="term" value="C:cytoplasm"/>
    <property type="evidence" value="ECO:0007669"/>
    <property type="project" value="TreeGrafter"/>
</dbReference>
<evidence type="ECO:0000313" key="6">
    <source>
        <dbReference type="RefSeq" id="XP_002133344.3"/>
    </source>
</evidence>
<evidence type="ECO:0000256" key="4">
    <source>
        <dbReference type="ARBA" id="ARBA00023134"/>
    </source>
</evidence>
<dbReference type="Proteomes" id="UP000001819">
    <property type="component" value="Chromosome 4"/>
</dbReference>
<dbReference type="KEGG" id="dpo:6902410"/>
<organism evidence="5 6">
    <name type="scientific">Drosophila pseudoobscura pseudoobscura</name>
    <name type="common">Fruit fly</name>
    <dbReference type="NCBI Taxonomy" id="46245"/>
    <lineage>
        <taxon>Eukaryota</taxon>
        <taxon>Metazoa</taxon>
        <taxon>Ecdysozoa</taxon>
        <taxon>Arthropoda</taxon>
        <taxon>Hexapoda</taxon>
        <taxon>Insecta</taxon>
        <taxon>Pterygota</taxon>
        <taxon>Neoptera</taxon>
        <taxon>Endopterygota</taxon>
        <taxon>Diptera</taxon>
        <taxon>Brachycera</taxon>
        <taxon>Muscomorpha</taxon>
        <taxon>Ephydroidea</taxon>
        <taxon>Drosophilidae</taxon>
        <taxon>Drosophila</taxon>
        <taxon>Sophophora</taxon>
    </lineage>
</organism>
<dbReference type="SMART" id="SM00175">
    <property type="entry name" value="RAB"/>
    <property type="match status" value="1"/>
</dbReference>
<dbReference type="SMART" id="SM00176">
    <property type="entry name" value="RAN"/>
    <property type="match status" value="1"/>
</dbReference>
<evidence type="ECO:0000256" key="2">
    <source>
        <dbReference type="ARBA" id="ARBA00022741"/>
    </source>
</evidence>
<dbReference type="GO" id="GO:0005634">
    <property type="term" value="C:nucleus"/>
    <property type="evidence" value="ECO:0007669"/>
    <property type="project" value="TreeGrafter"/>
</dbReference>
<dbReference type="GO" id="GO:0006606">
    <property type="term" value="P:protein import into nucleus"/>
    <property type="evidence" value="ECO:0007669"/>
    <property type="project" value="TreeGrafter"/>
</dbReference>
<dbReference type="InterPro" id="IPR001806">
    <property type="entry name" value="Small_GTPase"/>
</dbReference>
<accession>A0A6I8UZ74</accession>